<proteinExistence type="predicted"/>
<dbReference type="RefSeq" id="WP_206254294.1">
    <property type="nucleotide sequence ID" value="NZ_CP071060.1"/>
</dbReference>
<accession>A0ABX7MAZ1</accession>
<dbReference type="Proteomes" id="UP000663570">
    <property type="component" value="Chromosome"/>
</dbReference>
<name>A0ABX7MAZ1_9RHOO</name>
<gene>
    <name evidence="1" type="ORF">JY500_19675</name>
</gene>
<keyword evidence="2" id="KW-1185">Reference proteome</keyword>
<reference evidence="1 2" key="1">
    <citation type="submission" date="2021-02" db="EMBL/GenBank/DDBJ databases">
        <title>Niveibacterium changnyeongensis HC41.</title>
        <authorList>
            <person name="Kang M."/>
        </authorList>
    </citation>
    <scope>NUCLEOTIDE SEQUENCE [LARGE SCALE GENOMIC DNA]</scope>
    <source>
        <strain evidence="1 2">HC41</strain>
    </source>
</reference>
<protein>
    <submittedName>
        <fullName evidence="1">Uncharacterized protein</fullName>
    </submittedName>
</protein>
<organism evidence="1 2">
    <name type="scientific">Niveibacterium microcysteis</name>
    <dbReference type="NCBI Taxonomy" id="2811415"/>
    <lineage>
        <taxon>Bacteria</taxon>
        <taxon>Pseudomonadati</taxon>
        <taxon>Pseudomonadota</taxon>
        <taxon>Betaproteobacteria</taxon>
        <taxon>Rhodocyclales</taxon>
        <taxon>Rhodocyclaceae</taxon>
        <taxon>Niveibacterium</taxon>
    </lineage>
</organism>
<evidence type="ECO:0000313" key="2">
    <source>
        <dbReference type="Proteomes" id="UP000663570"/>
    </source>
</evidence>
<sequence>MPLETRRLSPTRDASLALEVAQELAPASTLMWHLESLNGLQVIAKKSWALTDDFEAYFLFRNRLYLMQTPVVDVWILQFGATPDESGFAEIEAAVQRFPSWKYALSVIPIAKYFFLPFNPSKEVLSRYGISFPERSPQGDNGAA</sequence>
<dbReference type="EMBL" id="CP071060">
    <property type="protein sequence ID" value="QSI76652.1"/>
    <property type="molecule type" value="Genomic_DNA"/>
</dbReference>
<evidence type="ECO:0000313" key="1">
    <source>
        <dbReference type="EMBL" id="QSI76652.1"/>
    </source>
</evidence>